<dbReference type="Proteomes" id="UP000310200">
    <property type="component" value="Unassembled WGS sequence"/>
</dbReference>
<dbReference type="AlphaFoldDB" id="A0A4S2KLG0"/>
<reference evidence="1 2" key="1">
    <citation type="journal article" date="2019" name="Philos. Trans. R. Soc. Lond., B, Biol. Sci.">
        <title>Ant behaviour and brain gene expression of defending hosts depend on the ecological success of the intruding social parasite.</title>
        <authorList>
            <person name="Kaur R."/>
            <person name="Stoldt M."/>
            <person name="Jongepier E."/>
            <person name="Feldmeyer B."/>
            <person name="Menzel F."/>
            <person name="Bornberg-Bauer E."/>
            <person name="Foitzik S."/>
        </authorList>
    </citation>
    <scope>NUCLEOTIDE SEQUENCE [LARGE SCALE GENOMIC DNA]</scope>
    <source>
        <tissue evidence="1">Whole body</tissue>
    </source>
</reference>
<dbReference type="EMBL" id="QBLH01001966">
    <property type="protein sequence ID" value="TGZ50525.1"/>
    <property type="molecule type" value="Genomic_DNA"/>
</dbReference>
<gene>
    <name evidence="1" type="ORF">DBV15_05217</name>
</gene>
<organism evidence="1 2">
    <name type="scientific">Temnothorax longispinosus</name>
    <dbReference type="NCBI Taxonomy" id="300112"/>
    <lineage>
        <taxon>Eukaryota</taxon>
        <taxon>Metazoa</taxon>
        <taxon>Ecdysozoa</taxon>
        <taxon>Arthropoda</taxon>
        <taxon>Hexapoda</taxon>
        <taxon>Insecta</taxon>
        <taxon>Pterygota</taxon>
        <taxon>Neoptera</taxon>
        <taxon>Endopterygota</taxon>
        <taxon>Hymenoptera</taxon>
        <taxon>Apocrita</taxon>
        <taxon>Aculeata</taxon>
        <taxon>Formicoidea</taxon>
        <taxon>Formicidae</taxon>
        <taxon>Myrmicinae</taxon>
        <taxon>Temnothorax</taxon>
    </lineage>
</organism>
<evidence type="ECO:0000313" key="1">
    <source>
        <dbReference type="EMBL" id="TGZ50525.1"/>
    </source>
</evidence>
<proteinExistence type="predicted"/>
<accession>A0A4S2KLG0</accession>
<evidence type="ECO:0000313" key="2">
    <source>
        <dbReference type="Proteomes" id="UP000310200"/>
    </source>
</evidence>
<protein>
    <submittedName>
        <fullName evidence="1">Uncharacterized protein</fullName>
    </submittedName>
</protein>
<sequence>MGFQRFPSALRSDVCDGEYGDRRLCSRIGLGDFQRKYKQQCRKTALRLRSLIFPRQSSTCILGSVRSNVKFSLACLEGFGASSFPGAIEPTKKFGLVGTYAKDERFVSSRGARGSLISYRTVYLTYQHILQTAFFIGAPCLHQFAKQFAYER</sequence>
<comment type="caution">
    <text evidence="1">The sequence shown here is derived from an EMBL/GenBank/DDBJ whole genome shotgun (WGS) entry which is preliminary data.</text>
</comment>
<keyword evidence="2" id="KW-1185">Reference proteome</keyword>
<name>A0A4S2KLG0_9HYME</name>